<keyword evidence="3" id="KW-1185">Reference proteome</keyword>
<feature type="compositionally biased region" description="Basic and acidic residues" evidence="1">
    <location>
        <begin position="1"/>
        <end position="10"/>
    </location>
</feature>
<sequence>MPKSHCEAQKQRRNHTSESFQKRQTKAMKNNNIEDSKNKDSKSEDTKRKLQNNGTETIITAAKKKAPQKRPDKIVLVKAPITTTQNDLSSEAKPERKN</sequence>
<evidence type="ECO:0000313" key="3">
    <source>
        <dbReference type="Proteomes" id="UP000266673"/>
    </source>
</evidence>
<reference evidence="2 3" key="1">
    <citation type="submission" date="2018-06" db="EMBL/GenBank/DDBJ databases">
        <title>Comparative genomics reveals the genomic features of Rhizophagus irregularis, R. cerebriforme, R. diaphanum and Gigaspora rosea, and their symbiotic lifestyle signature.</title>
        <authorList>
            <person name="Morin E."/>
            <person name="San Clemente H."/>
            <person name="Chen E.C.H."/>
            <person name="De La Providencia I."/>
            <person name="Hainaut M."/>
            <person name="Kuo A."/>
            <person name="Kohler A."/>
            <person name="Murat C."/>
            <person name="Tang N."/>
            <person name="Roy S."/>
            <person name="Loubradou J."/>
            <person name="Henrissat B."/>
            <person name="Grigoriev I.V."/>
            <person name="Corradi N."/>
            <person name="Roux C."/>
            <person name="Martin F.M."/>
        </authorList>
    </citation>
    <scope>NUCLEOTIDE SEQUENCE [LARGE SCALE GENOMIC DNA]</scope>
    <source>
        <strain evidence="2 3">DAOM 194757</strain>
    </source>
</reference>
<comment type="caution">
    <text evidence="2">The sequence shown here is derived from an EMBL/GenBank/DDBJ whole genome shotgun (WGS) entry which is preliminary data.</text>
</comment>
<evidence type="ECO:0000256" key="1">
    <source>
        <dbReference type="SAM" id="MobiDB-lite"/>
    </source>
</evidence>
<protein>
    <submittedName>
        <fullName evidence="2">Uncharacterized protein</fullName>
    </submittedName>
</protein>
<dbReference type="EMBL" id="QKWP01000369">
    <property type="protein sequence ID" value="RIB21277.1"/>
    <property type="molecule type" value="Genomic_DNA"/>
</dbReference>
<dbReference type="Proteomes" id="UP000266673">
    <property type="component" value="Unassembled WGS sequence"/>
</dbReference>
<gene>
    <name evidence="2" type="ORF">C2G38_2177033</name>
</gene>
<dbReference type="AlphaFoldDB" id="A0A397VIV7"/>
<evidence type="ECO:0000313" key="2">
    <source>
        <dbReference type="EMBL" id="RIB21277.1"/>
    </source>
</evidence>
<organism evidence="2 3">
    <name type="scientific">Gigaspora rosea</name>
    <dbReference type="NCBI Taxonomy" id="44941"/>
    <lineage>
        <taxon>Eukaryota</taxon>
        <taxon>Fungi</taxon>
        <taxon>Fungi incertae sedis</taxon>
        <taxon>Mucoromycota</taxon>
        <taxon>Glomeromycotina</taxon>
        <taxon>Glomeromycetes</taxon>
        <taxon>Diversisporales</taxon>
        <taxon>Gigasporaceae</taxon>
        <taxon>Gigaspora</taxon>
    </lineage>
</organism>
<feature type="compositionally biased region" description="Basic and acidic residues" evidence="1">
    <location>
        <begin position="32"/>
        <end position="48"/>
    </location>
</feature>
<accession>A0A397VIV7</accession>
<feature type="region of interest" description="Disordered" evidence="1">
    <location>
        <begin position="1"/>
        <end position="98"/>
    </location>
</feature>
<name>A0A397VIV7_9GLOM</name>
<proteinExistence type="predicted"/>